<dbReference type="GO" id="GO:0004620">
    <property type="term" value="F:phospholipase activity"/>
    <property type="evidence" value="ECO:0007669"/>
    <property type="project" value="TreeGrafter"/>
</dbReference>
<evidence type="ECO:0000313" key="3">
    <source>
        <dbReference type="EMBL" id="KAF1817114.1"/>
    </source>
</evidence>
<proteinExistence type="predicted"/>
<reference evidence="5" key="2">
    <citation type="submission" date="2020-04" db="EMBL/GenBank/DDBJ databases">
        <authorList>
            <consortium name="NCBI Genome Project"/>
        </authorList>
    </citation>
    <scope>NUCLEOTIDE SEQUENCE</scope>
    <source>
        <strain evidence="5">CBS 781.70</strain>
    </source>
</reference>
<reference evidence="3 5" key="1">
    <citation type="submission" date="2020-01" db="EMBL/GenBank/DDBJ databases">
        <authorList>
            <consortium name="DOE Joint Genome Institute"/>
            <person name="Haridas S."/>
            <person name="Albert R."/>
            <person name="Binder M."/>
            <person name="Bloem J."/>
            <person name="Labutti K."/>
            <person name="Salamov A."/>
            <person name="Andreopoulos B."/>
            <person name="Baker S.E."/>
            <person name="Barry K."/>
            <person name="Bills G."/>
            <person name="Bluhm B.H."/>
            <person name="Cannon C."/>
            <person name="Castanera R."/>
            <person name="Culley D.E."/>
            <person name="Daum C."/>
            <person name="Ezra D."/>
            <person name="Gonzalez J.B."/>
            <person name="Henrissat B."/>
            <person name="Kuo A."/>
            <person name="Liang C."/>
            <person name="Lipzen A."/>
            <person name="Lutzoni F."/>
            <person name="Magnuson J."/>
            <person name="Mondo S."/>
            <person name="Nolan M."/>
            <person name="Ohm R."/>
            <person name="Pangilinan J."/>
            <person name="Park H.-J."/>
            <person name="Ramirez L."/>
            <person name="Alfaro M."/>
            <person name="Sun H."/>
            <person name="Tritt A."/>
            <person name="Yoshinaga Y."/>
            <person name="Zwiers L.-H."/>
            <person name="Turgeon B.G."/>
            <person name="Goodwin S.B."/>
            <person name="Spatafora J.W."/>
            <person name="Crous P.W."/>
            <person name="Grigoriev I.V."/>
        </authorList>
    </citation>
    <scope>NUCLEOTIDE SEQUENCE</scope>
    <source>
        <strain evidence="3 5">CBS 781.70</strain>
    </source>
</reference>
<dbReference type="Pfam" id="PF02862">
    <property type="entry name" value="DDHD"/>
    <property type="match status" value="2"/>
</dbReference>
<feature type="compositionally biased region" description="Polar residues" evidence="1">
    <location>
        <begin position="175"/>
        <end position="202"/>
    </location>
</feature>
<protein>
    <submittedName>
        <fullName evidence="3 5">DDHD domain-containing protein</fullName>
    </submittedName>
</protein>
<evidence type="ECO:0000259" key="2">
    <source>
        <dbReference type="PROSITE" id="PS51043"/>
    </source>
</evidence>
<keyword evidence="4" id="KW-1185">Reference proteome</keyword>
<feature type="region of interest" description="Disordered" evidence="1">
    <location>
        <begin position="389"/>
        <end position="428"/>
    </location>
</feature>
<dbReference type="GeneID" id="54423859"/>
<feature type="compositionally biased region" description="Basic and acidic residues" evidence="1">
    <location>
        <begin position="98"/>
        <end position="114"/>
    </location>
</feature>
<accession>A0A6G1GGH2</accession>
<dbReference type="OrthoDB" id="69269at2759"/>
<evidence type="ECO:0000256" key="1">
    <source>
        <dbReference type="SAM" id="MobiDB-lite"/>
    </source>
</evidence>
<feature type="domain" description="DDHD" evidence="2">
    <location>
        <begin position="727"/>
        <end position="920"/>
    </location>
</feature>
<dbReference type="PANTHER" id="PTHR23509:SF6">
    <property type="entry name" value="PHOSPHOLIPASE C1020.13C-RELATED"/>
    <property type="match status" value="1"/>
</dbReference>
<dbReference type="PROSITE" id="PS51043">
    <property type="entry name" value="DDHD"/>
    <property type="match status" value="1"/>
</dbReference>
<reference evidence="5" key="3">
    <citation type="submission" date="2025-04" db="UniProtKB">
        <authorList>
            <consortium name="RefSeq"/>
        </authorList>
    </citation>
    <scope>IDENTIFICATION</scope>
    <source>
        <strain evidence="5">CBS 781.70</strain>
    </source>
</reference>
<dbReference type="Proteomes" id="UP000504638">
    <property type="component" value="Unplaced"/>
</dbReference>
<dbReference type="GO" id="GO:0005737">
    <property type="term" value="C:cytoplasm"/>
    <property type="evidence" value="ECO:0007669"/>
    <property type="project" value="TreeGrafter"/>
</dbReference>
<feature type="compositionally biased region" description="Basic and acidic residues" evidence="1">
    <location>
        <begin position="128"/>
        <end position="150"/>
    </location>
</feature>
<feature type="compositionally biased region" description="Polar residues" evidence="1">
    <location>
        <begin position="211"/>
        <end position="220"/>
    </location>
</feature>
<dbReference type="InterPro" id="IPR058055">
    <property type="entry name" value="PA-PLA1"/>
</dbReference>
<feature type="region of interest" description="Disordered" evidence="1">
    <location>
        <begin position="97"/>
        <end position="271"/>
    </location>
</feature>
<evidence type="ECO:0000313" key="4">
    <source>
        <dbReference type="Proteomes" id="UP000504638"/>
    </source>
</evidence>
<dbReference type="SUPFAM" id="SSF53474">
    <property type="entry name" value="alpha/beta-Hydrolases"/>
    <property type="match status" value="1"/>
</dbReference>
<dbReference type="EMBL" id="ML975149">
    <property type="protein sequence ID" value="KAF1817114.1"/>
    <property type="molecule type" value="Genomic_DNA"/>
</dbReference>
<dbReference type="InterPro" id="IPR004177">
    <property type="entry name" value="DDHD_dom"/>
</dbReference>
<sequence>MSRANLPDEQGDLARVRSSYARENARVMDRAPTVEARFFYTSPLAIDDPLSPLPPQMIGPAAAAKQPPRPFSIYDNHMLEKTWLDLRQKVLKYQENLQSEKSRSKDMEEGESRAGSRSGRAMGQVGDVQRKRWSWEESRGVSGVDPDRNRSGRRSTVTEALDRDGRERETGNGEEYSQSLPVRQTPTSGLAAASGNTLTTGNPFIRAPSRTKINQMSESSDGPKPGKPALTMMDSYDWSDDPPRDMLMNRRAGTSPSSQKPTSSSPTATVPVGVSRLHSVIMPRLQMEPIYWSPVQDIAAVIRGTWFYRDTMLPVESEVANMLELGYLQMQPWTETWRDELNSAVEVGALGEMKILHRLWPEKKTVPESRPTTARGEVVQDVTPLDREAVDPEKERTETAAGAGELIDISNGPDGPDNKATGTSPFGKDGRVRHYASAGIIYANEKDAYILRPSLQPSEYYGRRPYASYIRKGHKIGIPVLRGFNQEVWDKLHPPKKSPVAVHAAEGVSTAQGHNAPPISQRQLLDPTLARAERPKVTDLILVIHGIGQKLSERMESFHFTHAMNAFRREINVELGIDTVKTNLREDMGGIMLLPVNWRLGLSFEDGGYRDENEDPALNQFTLKDITPDSLPAVRDIVSDVMLDIPYYMSPEHNPKMVRVCIAEANRIYRLWCANNPGFQFYGRVHLIAHSLGSVMATDILSTQPTHVPPSYGDPSTPVSDLPTTHFLFNTTSLFTAGSPIGFFLLLKRGTLLPRADRRKPGADPADALAPGVAGHEGQYGCLAVDNVYNIVNPYDPVAYKVNAAVDTAYAASLKPAWIPSSRGGLFSRAANSTVPLPTMPHPGHMTRLPSTVELETHNFTREEIAEKRAYLLNDNGQVDFFLRYGGGALEIKYLTMLGAHSSYWLSRDFTRMVVVEVGRRVGRDGCIAGMRAVKKRGGKE</sequence>
<feature type="compositionally biased region" description="Basic and acidic residues" evidence="1">
    <location>
        <begin position="389"/>
        <end position="398"/>
    </location>
</feature>
<dbReference type="PANTHER" id="PTHR23509">
    <property type="entry name" value="PA-PL1 PHOSPHOLIPASE FAMILY"/>
    <property type="match status" value="1"/>
</dbReference>
<dbReference type="RefSeq" id="XP_033538745.1">
    <property type="nucleotide sequence ID" value="XM_033683289.1"/>
</dbReference>
<name>A0A6G1GGH2_9PEZI</name>
<dbReference type="InterPro" id="IPR029058">
    <property type="entry name" value="AB_hydrolase_fold"/>
</dbReference>
<dbReference type="AlphaFoldDB" id="A0A6G1GGH2"/>
<dbReference type="SMART" id="SM01127">
    <property type="entry name" value="DDHD"/>
    <property type="match status" value="1"/>
</dbReference>
<evidence type="ECO:0000313" key="5">
    <source>
        <dbReference type="RefSeq" id="XP_033538745.1"/>
    </source>
</evidence>
<feature type="compositionally biased region" description="Basic and acidic residues" evidence="1">
    <location>
        <begin position="160"/>
        <end position="171"/>
    </location>
</feature>
<gene>
    <name evidence="3 5" type="ORF">P152DRAFT_8611</name>
</gene>
<organism evidence="3">
    <name type="scientific">Eremomyces bilateralis CBS 781.70</name>
    <dbReference type="NCBI Taxonomy" id="1392243"/>
    <lineage>
        <taxon>Eukaryota</taxon>
        <taxon>Fungi</taxon>
        <taxon>Dikarya</taxon>
        <taxon>Ascomycota</taxon>
        <taxon>Pezizomycotina</taxon>
        <taxon>Dothideomycetes</taxon>
        <taxon>Dothideomycetes incertae sedis</taxon>
        <taxon>Eremomycetales</taxon>
        <taxon>Eremomycetaceae</taxon>
        <taxon>Eremomyces</taxon>
    </lineage>
</organism>
<dbReference type="GO" id="GO:0046872">
    <property type="term" value="F:metal ion binding"/>
    <property type="evidence" value="ECO:0007669"/>
    <property type="project" value="InterPro"/>
</dbReference>
<feature type="compositionally biased region" description="Low complexity" evidence="1">
    <location>
        <begin position="254"/>
        <end position="267"/>
    </location>
</feature>